<dbReference type="InterPro" id="IPR004860">
    <property type="entry name" value="LAGLIDADG_dom"/>
</dbReference>
<reference evidence="2" key="1">
    <citation type="submission" date="2020-05" db="EMBL/GenBank/DDBJ databases">
        <title>Phylogenomic resolution of chytrid fungi.</title>
        <authorList>
            <person name="Stajich J.E."/>
            <person name="Amses K."/>
            <person name="Simmons R."/>
            <person name="Seto K."/>
            <person name="Myers J."/>
            <person name="Bonds A."/>
            <person name="Quandt C.A."/>
            <person name="Barry K."/>
            <person name="Liu P."/>
            <person name="Grigoriev I."/>
            <person name="Longcore J.E."/>
            <person name="James T.Y."/>
        </authorList>
    </citation>
    <scope>NUCLEOTIDE SEQUENCE</scope>
    <source>
        <strain evidence="2">JEL0476</strain>
    </source>
</reference>
<dbReference type="GO" id="GO:0005739">
    <property type="term" value="C:mitochondrion"/>
    <property type="evidence" value="ECO:0007669"/>
    <property type="project" value="UniProtKB-ARBA"/>
</dbReference>
<dbReference type="GO" id="GO:0004519">
    <property type="term" value="F:endonuclease activity"/>
    <property type="evidence" value="ECO:0007669"/>
    <property type="project" value="InterPro"/>
</dbReference>
<dbReference type="AlphaFoldDB" id="A0AAD5U2M3"/>
<dbReference type="InterPro" id="IPR051289">
    <property type="entry name" value="LAGLIDADG_Endonuclease"/>
</dbReference>
<comment type="caution">
    <text evidence="2">The sequence shown here is derived from an EMBL/GenBank/DDBJ whole genome shotgun (WGS) entry which is preliminary data.</text>
</comment>
<accession>A0AAD5U2M3</accession>
<dbReference type="PANTHER" id="PTHR36181:SF2">
    <property type="entry name" value="INTRON-ENCODED ENDONUCLEASE AI3-RELATED"/>
    <property type="match status" value="1"/>
</dbReference>
<dbReference type="SUPFAM" id="SSF55608">
    <property type="entry name" value="Homing endonucleases"/>
    <property type="match status" value="2"/>
</dbReference>
<organism evidence="2 3">
    <name type="scientific">Clydaea vesicula</name>
    <dbReference type="NCBI Taxonomy" id="447962"/>
    <lineage>
        <taxon>Eukaryota</taxon>
        <taxon>Fungi</taxon>
        <taxon>Fungi incertae sedis</taxon>
        <taxon>Chytridiomycota</taxon>
        <taxon>Chytridiomycota incertae sedis</taxon>
        <taxon>Chytridiomycetes</taxon>
        <taxon>Lobulomycetales</taxon>
        <taxon>Lobulomycetaceae</taxon>
        <taxon>Clydaea</taxon>
    </lineage>
</organism>
<sequence>MNWLVPVMVGAPDGKYHNIVTSNSVSNTHKYTHLCGHYIAGLWEGDGHIWISKTSKSTPHFCITFHEKEYPIVFKLKQILGGNIRHKRKEHAYVSDLINNHWLAGFIDADGSFDASIRKIKDNSRIIIRFRLEQRMFDSKTSIPYEPILRQISKEFKLNLGQSIHADAYLKKYQ</sequence>
<dbReference type="EMBL" id="JADGJW010000343">
    <property type="protein sequence ID" value="KAJ3219328.1"/>
    <property type="molecule type" value="Genomic_DNA"/>
</dbReference>
<feature type="domain" description="Homing endonuclease LAGLIDADG" evidence="1">
    <location>
        <begin position="39"/>
        <end position="97"/>
    </location>
</feature>
<evidence type="ECO:0000313" key="3">
    <source>
        <dbReference type="Proteomes" id="UP001211065"/>
    </source>
</evidence>
<protein>
    <recommendedName>
        <fullName evidence="1">Homing endonuclease LAGLIDADG domain-containing protein</fullName>
    </recommendedName>
</protein>
<dbReference type="Pfam" id="PF00961">
    <property type="entry name" value="LAGLIDADG_1"/>
    <property type="match status" value="2"/>
</dbReference>
<dbReference type="PANTHER" id="PTHR36181">
    <property type="entry name" value="INTRON-ENCODED ENDONUCLEASE AI3-RELATED"/>
    <property type="match status" value="1"/>
</dbReference>
<keyword evidence="3" id="KW-1185">Reference proteome</keyword>
<name>A0AAD5U2M3_9FUNG</name>
<dbReference type="InterPro" id="IPR027434">
    <property type="entry name" value="Homing_endonucl"/>
</dbReference>
<proteinExistence type="predicted"/>
<evidence type="ECO:0000259" key="1">
    <source>
        <dbReference type="Pfam" id="PF00961"/>
    </source>
</evidence>
<feature type="domain" description="Homing endonuclease LAGLIDADG" evidence="1">
    <location>
        <begin position="103"/>
        <end position="160"/>
    </location>
</feature>
<gene>
    <name evidence="2" type="ORF">HK099_004740</name>
</gene>
<evidence type="ECO:0000313" key="2">
    <source>
        <dbReference type="EMBL" id="KAJ3219328.1"/>
    </source>
</evidence>
<dbReference type="Gene3D" id="3.10.28.10">
    <property type="entry name" value="Homing endonucleases"/>
    <property type="match status" value="2"/>
</dbReference>
<dbReference type="Proteomes" id="UP001211065">
    <property type="component" value="Unassembled WGS sequence"/>
</dbReference>